<evidence type="ECO:0000256" key="6">
    <source>
        <dbReference type="ARBA" id="ARBA00050776"/>
    </source>
</evidence>
<organism evidence="8 9">
    <name type="scientific">Desulfuromonas versatilis</name>
    <dbReference type="NCBI Taxonomy" id="2802975"/>
    <lineage>
        <taxon>Bacteria</taxon>
        <taxon>Pseudomonadati</taxon>
        <taxon>Thermodesulfobacteriota</taxon>
        <taxon>Desulfuromonadia</taxon>
        <taxon>Desulfuromonadales</taxon>
        <taxon>Desulfuromonadaceae</taxon>
        <taxon>Desulfuromonas</taxon>
    </lineage>
</organism>
<dbReference type="Proteomes" id="UP001319827">
    <property type="component" value="Chromosome"/>
</dbReference>
<reference evidence="8 9" key="2">
    <citation type="journal article" date="2021" name="Int. J. Syst. Evol. Microbiol.">
        <title>Isolation and Polyphasic Characterization of Desulfuromonas versatilis sp. Nov., an Electrogenic Bacteria Capable of Versatile Metabolism Isolated from a Graphene Oxide-Reducing Enrichment Culture.</title>
        <authorList>
            <person name="Xie L."/>
            <person name="Yoshida N."/>
            <person name="Ishii S."/>
            <person name="Meng L."/>
        </authorList>
    </citation>
    <scope>NUCLEOTIDE SEQUENCE [LARGE SCALE GENOMIC DNA]</scope>
    <source>
        <strain evidence="8 9">NIT-T3</strain>
    </source>
</reference>
<reference evidence="8 9" key="1">
    <citation type="journal article" date="2016" name="C (Basel)">
        <title>Selective Growth of and Electricity Production by Marine Exoelectrogenic Bacteria in Self-Aggregated Hydrogel of Microbially Reduced Graphene Oxide.</title>
        <authorList>
            <person name="Yoshida N."/>
            <person name="Goto Y."/>
            <person name="Miyata Y."/>
        </authorList>
    </citation>
    <scope>NUCLEOTIDE SEQUENCE [LARGE SCALE GENOMIC DNA]</scope>
    <source>
        <strain evidence="8 9">NIT-T3</strain>
    </source>
</reference>
<dbReference type="EMBL" id="AP024355">
    <property type="protein sequence ID" value="BCR05337.1"/>
    <property type="molecule type" value="Genomic_DNA"/>
</dbReference>
<evidence type="ECO:0000256" key="5">
    <source>
        <dbReference type="ARBA" id="ARBA00022898"/>
    </source>
</evidence>
<dbReference type="InterPro" id="IPR010970">
    <property type="entry name" value="Cys_dSase_SufS"/>
</dbReference>
<evidence type="ECO:0000313" key="8">
    <source>
        <dbReference type="EMBL" id="BCR05337.1"/>
    </source>
</evidence>
<accession>A0ABN6DZ66</accession>
<dbReference type="Pfam" id="PF00266">
    <property type="entry name" value="Aminotran_5"/>
    <property type="match status" value="1"/>
</dbReference>
<evidence type="ECO:0000256" key="2">
    <source>
        <dbReference type="ARBA" id="ARBA00010447"/>
    </source>
</evidence>
<dbReference type="PANTHER" id="PTHR43586:SF4">
    <property type="entry name" value="ISOPENICILLIN N EPIMERASE"/>
    <property type="match status" value="1"/>
</dbReference>
<comment type="catalytic activity">
    <reaction evidence="6">
        <text>(sulfur carrier)-H + L-cysteine = (sulfur carrier)-SH + L-alanine</text>
        <dbReference type="Rhea" id="RHEA:43892"/>
        <dbReference type="Rhea" id="RHEA-COMP:14737"/>
        <dbReference type="Rhea" id="RHEA-COMP:14739"/>
        <dbReference type="ChEBI" id="CHEBI:29917"/>
        <dbReference type="ChEBI" id="CHEBI:35235"/>
        <dbReference type="ChEBI" id="CHEBI:57972"/>
        <dbReference type="ChEBI" id="CHEBI:64428"/>
        <dbReference type="EC" id="2.8.1.7"/>
    </reaction>
</comment>
<evidence type="ECO:0000256" key="4">
    <source>
        <dbReference type="ARBA" id="ARBA00022679"/>
    </source>
</evidence>
<dbReference type="InterPro" id="IPR010969">
    <property type="entry name" value="Cys_dSase-rel_unknwn_funct"/>
</dbReference>
<dbReference type="EC" id="2.8.1.7" evidence="3"/>
<feature type="domain" description="Aminotransferase class V" evidence="7">
    <location>
        <begin position="11"/>
        <end position="378"/>
    </location>
</feature>
<keyword evidence="4" id="KW-0808">Transferase</keyword>
<dbReference type="InterPro" id="IPR015424">
    <property type="entry name" value="PyrdxlP-dep_Trfase"/>
</dbReference>
<sequence length="391" mass="41706">MTPLSLTTMAIYLDNAATTWPKPESVYREVDNTLRFGGANPGRGGHQLALAASRLVFDAREAVAELFGVRNEDRVAFTSSATEAINVALFGILRPGDRVVTSSMEHNAVARPLRVLQDRGVQVIKVSADRRGFVDPAAIREACSEKTRMVVLSHCSNVTGTLQPIEAIGPWLRREGILFLVDAAQSAGIFSIDVEAMGIDLLAAPGHKGLLGPQGTGFLYAREGLNPVPLIYGGTGGNSQSDLPPEQMPERLESGTLNTPGLAGLKAGIDFIRKEGIAAIRARETELLEHLLCALRGIPEVELYGPLEPHLHGGAVSFNLAGRDPAEVGFLLDHEHGILCRVGLHCAPDAHRTIGTFPRGTVRVSPGYFNTLDEIEHLVAAVAALAAHPPA</sequence>
<evidence type="ECO:0000259" key="7">
    <source>
        <dbReference type="Pfam" id="PF00266"/>
    </source>
</evidence>
<dbReference type="InterPro" id="IPR000192">
    <property type="entry name" value="Aminotrans_V_dom"/>
</dbReference>
<keyword evidence="5" id="KW-0663">Pyridoxal phosphate</keyword>
<gene>
    <name evidence="8" type="ORF">DESUT3_24060</name>
</gene>
<comment type="similarity">
    <text evidence="2">Belongs to the class-V pyridoxal-phosphate-dependent aminotransferase family. Csd subfamily.</text>
</comment>
<evidence type="ECO:0000256" key="3">
    <source>
        <dbReference type="ARBA" id="ARBA00012239"/>
    </source>
</evidence>
<proteinExistence type="inferred from homology"/>
<dbReference type="NCBIfam" id="TIGR01977">
    <property type="entry name" value="am_tr_V_EF2568"/>
    <property type="match status" value="1"/>
</dbReference>
<dbReference type="InterPro" id="IPR016454">
    <property type="entry name" value="Cysteine_dSase"/>
</dbReference>
<dbReference type="SUPFAM" id="SSF53383">
    <property type="entry name" value="PLP-dependent transferases"/>
    <property type="match status" value="1"/>
</dbReference>
<name>A0ABN6DZ66_9BACT</name>
<comment type="cofactor">
    <cofactor evidence="1">
        <name>pyridoxal 5'-phosphate</name>
        <dbReference type="ChEBI" id="CHEBI:597326"/>
    </cofactor>
</comment>
<evidence type="ECO:0000313" key="9">
    <source>
        <dbReference type="Proteomes" id="UP001319827"/>
    </source>
</evidence>
<evidence type="ECO:0000256" key="1">
    <source>
        <dbReference type="ARBA" id="ARBA00001933"/>
    </source>
</evidence>
<dbReference type="Gene3D" id="3.90.1150.10">
    <property type="entry name" value="Aspartate Aminotransferase, domain 1"/>
    <property type="match status" value="1"/>
</dbReference>
<dbReference type="PANTHER" id="PTHR43586">
    <property type="entry name" value="CYSTEINE DESULFURASE"/>
    <property type="match status" value="1"/>
</dbReference>
<dbReference type="InterPro" id="IPR015422">
    <property type="entry name" value="PyrdxlP-dep_Trfase_small"/>
</dbReference>
<dbReference type="InterPro" id="IPR015421">
    <property type="entry name" value="PyrdxlP-dep_Trfase_major"/>
</dbReference>
<dbReference type="Gene3D" id="3.40.640.10">
    <property type="entry name" value="Type I PLP-dependent aspartate aminotransferase-like (Major domain)"/>
    <property type="match status" value="1"/>
</dbReference>
<dbReference type="CDD" id="cd06453">
    <property type="entry name" value="SufS_like"/>
    <property type="match status" value="1"/>
</dbReference>
<protein>
    <recommendedName>
        <fullName evidence="3">cysteine desulfurase</fullName>
        <ecNumber evidence="3">2.8.1.7</ecNumber>
    </recommendedName>
</protein>
<keyword evidence="9" id="KW-1185">Reference proteome</keyword>
<dbReference type="PIRSF" id="PIRSF005572">
    <property type="entry name" value="NifS"/>
    <property type="match status" value="1"/>
</dbReference>